<evidence type="ECO:0000313" key="3">
    <source>
        <dbReference type="Proteomes" id="UP000011910"/>
    </source>
</evidence>
<gene>
    <name evidence="2" type="ORF">ADICEAN_02764</name>
</gene>
<comment type="caution">
    <text evidence="2">The sequence shown here is derived from an EMBL/GenBank/DDBJ whole genome shotgun (WGS) entry which is preliminary data.</text>
</comment>
<protein>
    <submittedName>
        <fullName evidence="2">Uncharacterized protein</fullName>
    </submittedName>
</protein>
<evidence type="ECO:0000256" key="1">
    <source>
        <dbReference type="SAM" id="Phobius"/>
    </source>
</evidence>
<dbReference type="STRING" id="1279009.ADICEAN_02764"/>
<dbReference type="EMBL" id="AODQ01000073">
    <property type="protein sequence ID" value="EMR02102.1"/>
    <property type="molecule type" value="Genomic_DNA"/>
</dbReference>
<keyword evidence="1" id="KW-0812">Transmembrane</keyword>
<sequence>MELVADLLKIVIPAALVLYGMFLLVKSFLDKEFQQKALEVKGRDREVLLPIRLQAFERMVLFLERITPNNMLLRLNDSRYSAREFQQVLVHEVREEYNHNLSQQVYMSDESWGAVRTAMEEVIALINQTAEELPEEARSLDLSRSVLQKAIDRQQDPTGRALHRLKQEIRTIF</sequence>
<dbReference type="InterPro" id="IPR057695">
    <property type="entry name" value="DUF7935"/>
</dbReference>
<dbReference type="PATRIC" id="fig|1279009.4.peg.2803"/>
<keyword evidence="1" id="KW-0472">Membrane</keyword>
<dbReference type="Proteomes" id="UP000011910">
    <property type="component" value="Unassembled WGS sequence"/>
</dbReference>
<dbReference type="eggNOG" id="ENOG502ZBUH">
    <property type="taxonomic scope" value="Bacteria"/>
</dbReference>
<dbReference type="Pfam" id="PF25589">
    <property type="entry name" value="DUF7935"/>
    <property type="match status" value="1"/>
</dbReference>
<evidence type="ECO:0000313" key="2">
    <source>
        <dbReference type="EMBL" id="EMR02102.1"/>
    </source>
</evidence>
<accession>M7N486</accession>
<dbReference type="RefSeq" id="WP_009196152.1">
    <property type="nucleotide sequence ID" value="NZ_AODQ01000073.1"/>
</dbReference>
<dbReference type="OrthoDB" id="1493032at2"/>
<keyword evidence="3" id="KW-1185">Reference proteome</keyword>
<name>M7N486_9BACT</name>
<dbReference type="AlphaFoldDB" id="M7N486"/>
<keyword evidence="1" id="KW-1133">Transmembrane helix</keyword>
<reference evidence="2 3" key="1">
    <citation type="journal article" date="2013" name="Genome Announc.">
        <title>Draft Genome Sequence of Cesiribacter andamanensis Strain AMV16T, Isolated from a Soil Sample from a Mud Volcano in the Andaman Islands, India.</title>
        <authorList>
            <person name="Shivaji S."/>
            <person name="Ara S."/>
            <person name="Begum Z."/>
            <person name="Srinivas T.N."/>
            <person name="Singh A."/>
            <person name="Kumar Pinnaka A."/>
        </authorList>
    </citation>
    <scope>NUCLEOTIDE SEQUENCE [LARGE SCALE GENOMIC DNA]</scope>
    <source>
        <strain evidence="2 3">AMV16</strain>
    </source>
</reference>
<proteinExistence type="predicted"/>
<organism evidence="2 3">
    <name type="scientific">Cesiribacter andamanensis AMV16</name>
    <dbReference type="NCBI Taxonomy" id="1279009"/>
    <lineage>
        <taxon>Bacteria</taxon>
        <taxon>Pseudomonadati</taxon>
        <taxon>Bacteroidota</taxon>
        <taxon>Cytophagia</taxon>
        <taxon>Cytophagales</taxon>
        <taxon>Cesiribacteraceae</taxon>
        <taxon>Cesiribacter</taxon>
    </lineage>
</organism>
<feature type="transmembrane region" description="Helical" evidence="1">
    <location>
        <begin position="6"/>
        <end position="25"/>
    </location>
</feature>